<dbReference type="AlphaFoldDB" id="A0A0C2IUY6"/>
<keyword evidence="2" id="KW-0378">Hydrolase</keyword>
<keyword evidence="7" id="KW-1185">Reference proteome</keyword>
<keyword evidence="1" id="KW-0547">Nucleotide-binding</keyword>
<organism evidence="6 7">
    <name type="scientific">Thelohanellus kitauei</name>
    <name type="common">Myxosporean</name>
    <dbReference type="NCBI Taxonomy" id="669202"/>
    <lineage>
        <taxon>Eukaryota</taxon>
        <taxon>Metazoa</taxon>
        <taxon>Cnidaria</taxon>
        <taxon>Myxozoa</taxon>
        <taxon>Myxosporea</taxon>
        <taxon>Bivalvulida</taxon>
        <taxon>Platysporina</taxon>
        <taxon>Myxobolidae</taxon>
        <taxon>Thelohanellus</taxon>
    </lineage>
</organism>
<evidence type="ECO:0000256" key="2">
    <source>
        <dbReference type="ARBA" id="ARBA00022801"/>
    </source>
</evidence>
<dbReference type="OrthoDB" id="5952896at2759"/>
<dbReference type="Gene3D" id="3.40.50.300">
    <property type="entry name" value="P-loop containing nucleotide triphosphate hydrolases"/>
    <property type="match status" value="1"/>
</dbReference>
<dbReference type="GO" id="GO:0016787">
    <property type="term" value="F:hydrolase activity"/>
    <property type="evidence" value="ECO:0007669"/>
    <property type="project" value="UniProtKB-KW"/>
</dbReference>
<dbReference type="Pfam" id="PF13086">
    <property type="entry name" value="AAA_11"/>
    <property type="match status" value="1"/>
</dbReference>
<evidence type="ECO:0000259" key="5">
    <source>
        <dbReference type="Pfam" id="PF13086"/>
    </source>
</evidence>
<comment type="caution">
    <text evidence="6">The sequence shown here is derived from an EMBL/GenBank/DDBJ whole genome shotgun (WGS) entry which is preliminary data.</text>
</comment>
<dbReference type="InterPro" id="IPR041677">
    <property type="entry name" value="DNA2/NAM7_AAA_11"/>
</dbReference>
<dbReference type="InterPro" id="IPR027417">
    <property type="entry name" value="P-loop_NTPase"/>
</dbReference>
<protein>
    <submittedName>
        <fullName evidence="6">Regulator of nonsense transcripts 1</fullName>
    </submittedName>
</protein>
<dbReference type="PANTHER" id="PTHR43788">
    <property type="entry name" value="DNA2/NAM7 HELICASE FAMILY MEMBER"/>
    <property type="match status" value="1"/>
</dbReference>
<evidence type="ECO:0000256" key="4">
    <source>
        <dbReference type="ARBA" id="ARBA00022840"/>
    </source>
</evidence>
<keyword evidence="3" id="KW-0347">Helicase</keyword>
<evidence type="ECO:0000313" key="6">
    <source>
        <dbReference type="EMBL" id="KII69184.1"/>
    </source>
</evidence>
<dbReference type="GO" id="GO:0005524">
    <property type="term" value="F:ATP binding"/>
    <property type="evidence" value="ECO:0007669"/>
    <property type="project" value="UniProtKB-KW"/>
</dbReference>
<evidence type="ECO:0000256" key="3">
    <source>
        <dbReference type="ARBA" id="ARBA00022806"/>
    </source>
</evidence>
<dbReference type="GO" id="GO:0043139">
    <property type="term" value="F:5'-3' DNA helicase activity"/>
    <property type="evidence" value="ECO:0007669"/>
    <property type="project" value="TreeGrafter"/>
</dbReference>
<evidence type="ECO:0000313" key="7">
    <source>
        <dbReference type="Proteomes" id="UP000031668"/>
    </source>
</evidence>
<feature type="domain" description="DNA2/NAM7 helicase helicase" evidence="5">
    <location>
        <begin position="298"/>
        <end position="394"/>
    </location>
</feature>
<keyword evidence="4" id="KW-0067">ATP-binding</keyword>
<dbReference type="EMBL" id="JWZT01002534">
    <property type="protein sequence ID" value="KII69184.1"/>
    <property type="molecule type" value="Genomic_DNA"/>
</dbReference>
<evidence type="ECO:0000256" key="1">
    <source>
        <dbReference type="ARBA" id="ARBA00022741"/>
    </source>
</evidence>
<gene>
    <name evidence="6" type="ORF">RF11_08881</name>
</gene>
<dbReference type="PANTHER" id="PTHR43788:SF16">
    <property type="entry name" value="HELICASE WITH ZINC FINGER 2"/>
    <property type="match status" value="1"/>
</dbReference>
<sequence>MDESCTPLFLSLLWEKIKCSVLYQYTLSTNLSFERKIGTWWSLSVFEVFFEEFKTIYLNLGDYSCFVDTKVEHVENQPLIDDILGSASEIESYNGEDSIKESTNNDYFEELHKYLAEQEILKTKIRFKDVQDYKKTFLSLIKDEAEYQQISSEVQETFSGTFSCTVISHHKRRVMLTYHKNMSKVYLKFGDFVRIRLEANASKVYTGHVVEIKMKYRQILVDLPSTSEVPIDSSSCHLDLIWRCVSSARMMASLHNLVKRDSNVYPCLKNYILGKEIQQKHFKAKIPGNFTVPGLPKLKESQLEIMKNCLENRLALIQGPPGTGKTVLIAAIAYYIVKHLKKKVLVCASSNKAVDNVYEKIKSTGIKVVRVRAKHPNFDKNLAKETTLQNIQTSTLPTESAVIRLQKVGTDDQTIDGFGKTDLSHPPTDKSAVNALIITEKGSVYLLT</sequence>
<name>A0A0C2IUY6_THEKT</name>
<proteinExistence type="predicted"/>
<reference evidence="6 7" key="1">
    <citation type="journal article" date="2014" name="Genome Biol. Evol.">
        <title>The genome of the myxosporean Thelohanellus kitauei shows adaptations to nutrient acquisition within its fish host.</title>
        <authorList>
            <person name="Yang Y."/>
            <person name="Xiong J."/>
            <person name="Zhou Z."/>
            <person name="Huo F."/>
            <person name="Miao W."/>
            <person name="Ran C."/>
            <person name="Liu Y."/>
            <person name="Zhang J."/>
            <person name="Feng J."/>
            <person name="Wang M."/>
            <person name="Wang M."/>
            <person name="Wang L."/>
            <person name="Yao B."/>
        </authorList>
    </citation>
    <scope>NUCLEOTIDE SEQUENCE [LARGE SCALE GENOMIC DNA]</scope>
    <source>
        <strain evidence="6">Wuqing</strain>
    </source>
</reference>
<dbReference type="InterPro" id="IPR050534">
    <property type="entry name" value="Coronavir_polyprotein_1ab"/>
</dbReference>
<dbReference type="SUPFAM" id="SSF52540">
    <property type="entry name" value="P-loop containing nucleoside triphosphate hydrolases"/>
    <property type="match status" value="1"/>
</dbReference>
<accession>A0A0C2IUY6</accession>
<dbReference type="Proteomes" id="UP000031668">
    <property type="component" value="Unassembled WGS sequence"/>
</dbReference>